<keyword evidence="11" id="KW-0813">Transport</keyword>
<feature type="transmembrane region" description="Helical" evidence="11">
    <location>
        <begin position="100"/>
        <end position="124"/>
    </location>
</feature>
<evidence type="ECO:0000256" key="8">
    <source>
        <dbReference type="ARBA" id="ARBA00023303"/>
    </source>
</evidence>
<dbReference type="HAMAP" id="MF_00454">
    <property type="entry name" value="FluC"/>
    <property type="match status" value="1"/>
</dbReference>
<accession>A0A5C4RZP1</accession>
<organism evidence="12 13">
    <name type="scientific">Prosthecochloris vibrioformis</name>
    <name type="common">Chlorobium vibrioforme</name>
    <dbReference type="NCBI Taxonomy" id="1098"/>
    <lineage>
        <taxon>Bacteria</taxon>
        <taxon>Pseudomonadati</taxon>
        <taxon>Chlorobiota</taxon>
        <taxon>Chlorobiia</taxon>
        <taxon>Chlorobiales</taxon>
        <taxon>Chlorobiaceae</taxon>
        <taxon>Prosthecochloris</taxon>
    </lineage>
</organism>
<dbReference type="EMBL" id="VDCI01000005">
    <property type="protein sequence ID" value="TNJ36462.1"/>
    <property type="molecule type" value="Genomic_DNA"/>
</dbReference>
<keyword evidence="6 11" id="KW-0406">Ion transport</keyword>
<dbReference type="GO" id="GO:0140114">
    <property type="term" value="P:cellular detoxification of fluoride"/>
    <property type="evidence" value="ECO:0007669"/>
    <property type="project" value="UniProtKB-UniRule"/>
</dbReference>
<evidence type="ECO:0000256" key="5">
    <source>
        <dbReference type="ARBA" id="ARBA00022989"/>
    </source>
</evidence>
<evidence type="ECO:0000313" key="12">
    <source>
        <dbReference type="EMBL" id="TNJ36462.1"/>
    </source>
</evidence>
<keyword evidence="13" id="KW-1185">Reference proteome</keyword>
<evidence type="ECO:0000256" key="10">
    <source>
        <dbReference type="ARBA" id="ARBA00035585"/>
    </source>
</evidence>
<keyword evidence="4 11" id="KW-0812">Transmembrane</keyword>
<feature type="transmembrane region" description="Helical" evidence="11">
    <location>
        <begin position="38"/>
        <end position="58"/>
    </location>
</feature>
<evidence type="ECO:0000256" key="3">
    <source>
        <dbReference type="ARBA" id="ARBA00022519"/>
    </source>
</evidence>
<dbReference type="Proteomes" id="UP000309544">
    <property type="component" value="Unassembled WGS sequence"/>
</dbReference>
<comment type="similarity">
    <text evidence="9 11">Belongs to the fluoride channel Fluc/FEX (TC 1.A.43) family.</text>
</comment>
<evidence type="ECO:0000256" key="6">
    <source>
        <dbReference type="ARBA" id="ARBA00023065"/>
    </source>
</evidence>
<evidence type="ECO:0000256" key="7">
    <source>
        <dbReference type="ARBA" id="ARBA00023136"/>
    </source>
</evidence>
<keyword evidence="11" id="KW-0915">Sodium</keyword>
<feature type="transmembrane region" description="Helical" evidence="11">
    <location>
        <begin position="7"/>
        <end position="32"/>
    </location>
</feature>
<dbReference type="NCBIfam" id="TIGR00494">
    <property type="entry name" value="crcB"/>
    <property type="match status" value="1"/>
</dbReference>
<comment type="activity regulation">
    <text evidence="11">Na(+) is not transported, but it plays an essential structural role and its presence is essential for fluoride channel function.</text>
</comment>
<keyword evidence="7 11" id="KW-0472">Membrane</keyword>
<comment type="caution">
    <text evidence="12">The sequence shown here is derived from an EMBL/GenBank/DDBJ whole genome shotgun (WGS) entry which is preliminary data.</text>
</comment>
<keyword evidence="5 11" id="KW-1133">Transmembrane helix</keyword>
<dbReference type="Pfam" id="PF02537">
    <property type="entry name" value="CRCB"/>
    <property type="match status" value="1"/>
</dbReference>
<protein>
    <recommendedName>
        <fullName evidence="11">Fluoride-specific ion channel FluC</fullName>
    </recommendedName>
</protein>
<dbReference type="GO" id="GO:0062054">
    <property type="term" value="F:fluoride channel activity"/>
    <property type="evidence" value="ECO:0007669"/>
    <property type="project" value="UniProtKB-UniRule"/>
</dbReference>
<dbReference type="GO" id="GO:0005886">
    <property type="term" value="C:plasma membrane"/>
    <property type="evidence" value="ECO:0007669"/>
    <property type="project" value="UniProtKB-SubCell"/>
</dbReference>
<feature type="binding site" evidence="11">
    <location>
        <position position="78"/>
    </location>
    <ligand>
        <name>Na(+)</name>
        <dbReference type="ChEBI" id="CHEBI:29101"/>
        <note>structural</note>
    </ligand>
</feature>
<proteinExistence type="inferred from homology"/>
<reference evidence="12 13" key="1">
    <citation type="submission" date="2019-05" db="EMBL/GenBank/DDBJ databases">
        <title>Draft Whole-Genome sequence of the green sulfur bacterium Prosthecochloris vibrioformis DSM 260.</title>
        <authorList>
            <person name="Meyer T.E."/>
            <person name="Kyndt J.A."/>
        </authorList>
    </citation>
    <scope>NUCLEOTIDE SEQUENCE [LARGE SCALE GENOMIC DNA]</scope>
    <source>
        <strain evidence="12 13">DSM 260</strain>
    </source>
</reference>
<comment type="subcellular location">
    <subcellularLocation>
        <location evidence="1 11">Cell membrane</location>
        <topology evidence="1 11">Multi-pass membrane protein</topology>
    </subcellularLocation>
</comment>
<evidence type="ECO:0000256" key="2">
    <source>
        <dbReference type="ARBA" id="ARBA00022475"/>
    </source>
</evidence>
<sequence length="128" mass="13605">MQDRFISVLLVGTGGFFGAVARYLVGVVMPFLVGGFPYATMLVNLVGCIIIGLLSELALTSHMISSELRLLLVAGFCGGFTTFSSYMFEIMAMLRDGAVFTASIYLSGSILGGMLCLYLGILLARAIV</sequence>
<evidence type="ECO:0000256" key="11">
    <source>
        <dbReference type="HAMAP-Rule" id="MF_00454"/>
    </source>
</evidence>
<comment type="catalytic activity">
    <reaction evidence="10">
        <text>fluoride(in) = fluoride(out)</text>
        <dbReference type="Rhea" id="RHEA:76159"/>
        <dbReference type="ChEBI" id="CHEBI:17051"/>
    </reaction>
    <physiologicalReaction direction="left-to-right" evidence="10">
        <dbReference type="Rhea" id="RHEA:76160"/>
    </physiologicalReaction>
</comment>
<feature type="transmembrane region" description="Helical" evidence="11">
    <location>
        <begin position="70"/>
        <end position="88"/>
    </location>
</feature>
<evidence type="ECO:0000256" key="1">
    <source>
        <dbReference type="ARBA" id="ARBA00004651"/>
    </source>
</evidence>
<dbReference type="RefSeq" id="WP_068866031.1">
    <property type="nucleotide sequence ID" value="NZ_VDCI01000005.1"/>
</dbReference>
<keyword evidence="8 11" id="KW-0407">Ion channel</keyword>
<evidence type="ECO:0000256" key="9">
    <source>
        <dbReference type="ARBA" id="ARBA00035120"/>
    </source>
</evidence>
<dbReference type="AlphaFoldDB" id="A0A5C4RZP1"/>
<keyword evidence="3" id="KW-0997">Cell inner membrane</keyword>
<keyword evidence="2 11" id="KW-1003">Cell membrane</keyword>
<dbReference type="PANTHER" id="PTHR28259:SF1">
    <property type="entry name" value="FLUORIDE EXPORT PROTEIN 1-RELATED"/>
    <property type="match status" value="1"/>
</dbReference>
<gene>
    <name evidence="11 12" type="primary">crcB</name>
    <name evidence="11" type="synonym">fluC</name>
    <name evidence="12" type="ORF">FGF68_06920</name>
</gene>
<keyword evidence="11" id="KW-0479">Metal-binding</keyword>
<dbReference type="InterPro" id="IPR003691">
    <property type="entry name" value="FluC"/>
</dbReference>
<comment type="function">
    <text evidence="11">Fluoride-specific ion channel. Important for reducing fluoride concentration in the cell, thus reducing its toxicity.</text>
</comment>
<dbReference type="PANTHER" id="PTHR28259">
    <property type="entry name" value="FLUORIDE EXPORT PROTEIN 1-RELATED"/>
    <property type="match status" value="1"/>
</dbReference>
<evidence type="ECO:0000313" key="13">
    <source>
        <dbReference type="Proteomes" id="UP000309544"/>
    </source>
</evidence>
<name>A0A5C4RZP1_PROVB</name>
<feature type="binding site" evidence="11">
    <location>
        <position position="81"/>
    </location>
    <ligand>
        <name>Na(+)</name>
        <dbReference type="ChEBI" id="CHEBI:29101"/>
        <note>structural</note>
    </ligand>
</feature>
<evidence type="ECO:0000256" key="4">
    <source>
        <dbReference type="ARBA" id="ARBA00022692"/>
    </source>
</evidence>
<dbReference type="GO" id="GO:0046872">
    <property type="term" value="F:metal ion binding"/>
    <property type="evidence" value="ECO:0007669"/>
    <property type="project" value="UniProtKB-KW"/>
</dbReference>